<dbReference type="Proteomes" id="UP000831786">
    <property type="component" value="Chromosome"/>
</dbReference>
<accession>A0ABY4FR53</accession>
<dbReference type="InterPro" id="IPR036890">
    <property type="entry name" value="HATPase_C_sf"/>
</dbReference>
<feature type="domain" description="DUF7134" evidence="11">
    <location>
        <begin position="21"/>
        <end position="168"/>
    </location>
</feature>
<keyword evidence="9" id="KW-1133">Transmembrane helix</keyword>
<evidence type="ECO:0000256" key="4">
    <source>
        <dbReference type="ARBA" id="ARBA00022679"/>
    </source>
</evidence>
<evidence type="ECO:0000256" key="5">
    <source>
        <dbReference type="ARBA" id="ARBA00022741"/>
    </source>
</evidence>
<keyword evidence="9" id="KW-0812">Transmembrane</keyword>
<dbReference type="Gene3D" id="1.20.5.1930">
    <property type="match status" value="1"/>
</dbReference>
<dbReference type="Gene3D" id="3.30.565.10">
    <property type="entry name" value="Histidine kinase-like ATPase, C-terminal domain"/>
    <property type="match status" value="1"/>
</dbReference>
<evidence type="ECO:0000256" key="1">
    <source>
        <dbReference type="ARBA" id="ARBA00000085"/>
    </source>
</evidence>
<dbReference type="InterPro" id="IPR055558">
    <property type="entry name" value="DUF7134"/>
</dbReference>
<organism evidence="12 13">
    <name type="scientific">Leucobacter allii</name>
    <dbReference type="NCBI Taxonomy" id="2932247"/>
    <lineage>
        <taxon>Bacteria</taxon>
        <taxon>Bacillati</taxon>
        <taxon>Actinomycetota</taxon>
        <taxon>Actinomycetes</taxon>
        <taxon>Micrococcales</taxon>
        <taxon>Microbacteriaceae</taxon>
        <taxon>Leucobacter</taxon>
    </lineage>
</organism>
<comment type="catalytic activity">
    <reaction evidence="1">
        <text>ATP + protein L-histidine = ADP + protein N-phospho-L-histidine.</text>
        <dbReference type="EC" id="2.7.13.3"/>
    </reaction>
</comment>
<keyword evidence="5" id="KW-0547">Nucleotide-binding</keyword>
<dbReference type="InterPro" id="IPR011712">
    <property type="entry name" value="Sig_transdc_His_kin_sub3_dim/P"/>
</dbReference>
<dbReference type="SUPFAM" id="SSF55874">
    <property type="entry name" value="ATPase domain of HSP90 chaperone/DNA topoisomerase II/histidine kinase"/>
    <property type="match status" value="1"/>
</dbReference>
<evidence type="ECO:0000256" key="7">
    <source>
        <dbReference type="ARBA" id="ARBA00022840"/>
    </source>
</evidence>
<dbReference type="PANTHER" id="PTHR24421">
    <property type="entry name" value="NITRATE/NITRITE SENSOR PROTEIN NARX-RELATED"/>
    <property type="match status" value="1"/>
</dbReference>
<name>A0ABY4FR53_9MICO</name>
<feature type="transmembrane region" description="Helical" evidence="9">
    <location>
        <begin position="28"/>
        <end position="47"/>
    </location>
</feature>
<dbReference type="InterPro" id="IPR050482">
    <property type="entry name" value="Sensor_HK_TwoCompSys"/>
</dbReference>
<reference evidence="12 13" key="1">
    <citation type="submission" date="2022-04" db="EMBL/GenBank/DDBJ databases">
        <title>Leucobacter sp. isolated from rhizosphere of garlic.</title>
        <authorList>
            <person name="Won M."/>
            <person name="Lee C.-M."/>
            <person name="Woen H.-Y."/>
            <person name="Kwon S.-W."/>
        </authorList>
    </citation>
    <scope>NUCLEOTIDE SEQUENCE [LARGE SCALE GENOMIC DNA]</scope>
    <source>
        <strain evidence="12 13">H21R-40</strain>
    </source>
</reference>
<dbReference type="PANTHER" id="PTHR24421:SF10">
    <property type="entry name" value="NITRATE_NITRITE SENSOR PROTEIN NARQ"/>
    <property type="match status" value="1"/>
</dbReference>
<evidence type="ECO:0000256" key="3">
    <source>
        <dbReference type="ARBA" id="ARBA00022553"/>
    </source>
</evidence>
<feature type="transmembrane region" description="Helical" evidence="9">
    <location>
        <begin position="116"/>
        <end position="135"/>
    </location>
</feature>
<keyword evidence="7" id="KW-0067">ATP-binding</keyword>
<sequence length="401" mass="42876">MTETPVLRIDDLRGPPPRPLAWLRRHPVVIDVAVVLFACTPLAAALVLRAYDFGWWGWPLLGLTAGALLLRRRQPMAVLVVVALACAWSPLAQPGTGFPTIPTAFALYTVASRQSTVRALIGYGIGVAATVLATVPHSLAGEQPPRVALLDSFALIALVAGLIVRNRRDQQQRLLELVNERIEHAGLAERTRNAAEMHDVVAHALTMIVSLANGAASIRAKHPAKADAAVDRIAAVGREALAEMHRTLGLLRGADAGLDERLHRSGGNLPELEELVESVRATGITVSLTREGDQLPEDVALRQAVFRIVQESLTNTLRHAVSPSSVEVVVIHEHGRIEIRVEDDGGAAAAVHIPGNGLVGIQQRARAFGGTAESGPRPGGGWRTSAVLNAHRERRAEVHDG</sequence>
<evidence type="ECO:0000256" key="2">
    <source>
        <dbReference type="ARBA" id="ARBA00012438"/>
    </source>
</evidence>
<evidence type="ECO:0000256" key="6">
    <source>
        <dbReference type="ARBA" id="ARBA00022777"/>
    </source>
</evidence>
<dbReference type="CDD" id="cd16917">
    <property type="entry name" value="HATPase_UhpB-NarQ-NarX-like"/>
    <property type="match status" value="1"/>
</dbReference>
<gene>
    <name evidence="12" type="ORF">MUN78_08020</name>
</gene>
<dbReference type="GO" id="GO:0016301">
    <property type="term" value="F:kinase activity"/>
    <property type="evidence" value="ECO:0007669"/>
    <property type="project" value="UniProtKB-KW"/>
</dbReference>
<evidence type="ECO:0000256" key="9">
    <source>
        <dbReference type="SAM" id="Phobius"/>
    </source>
</evidence>
<dbReference type="Pfam" id="PF07730">
    <property type="entry name" value="HisKA_3"/>
    <property type="match status" value="1"/>
</dbReference>
<dbReference type="EC" id="2.7.13.3" evidence="2"/>
<dbReference type="EMBL" id="CP095045">
    <property type="protein sequence ID" value="UOQ58755.1"/>
    <property type="molecule type" value="Genomic_DNA"/>
</dbReference>
<evidence type="ECO:0000313" key="12">
    <source>
        <dbReference type="EMBL" id="UOQ58755.1"/>
    </source>
</evidence>
<evidence type="ECO:0000259" key="10">
    <source>
        <dbReference type="Pfam" id="PF07730"/>
    </source>
</evidence>
<keyword evidence="8" id="KW-0902">Two-component regulatory system</keyword>
<dbReference type="Pfam" id="PF23539">
    <property type="entry name" value="DUF7134"/>
    <property type="match status" value="1"/>
</dbReference>
<evidence type="ECO:0000259" key="11">
    <source>
        <dbReference type="Pfam" id="PF23539"/>
    </source>
</evidence>
<proteinExistence type="predicted"/>
<keyword evidence="3" id="KW-0597">Phosphoprotein</keyword>
<evidence type="ECO:0000256" key="8">
    <source>
        <dbReference type="ARBA" id="ARBA00023012"/>
    </source>
</evidence>
<feature type="domain" description="Signal transduction histidine kinase subgroup 3 dimerisation and phosphoacceptor" evidence="10">
    <location>
        <begin position="189"/>
        <end position="254"/>
    </location>
</feature>
<dbReference type="RefSeq" id="WP_244729867.1">
    <property type="nucleotide sequence ID" value="NZ_CP095045.1"/>
</dbReference>
<keyword evidence="9" id="KW-0472">Membrane</keyword>
<keyword evidence="6 12" id="KW-0418">Kinase</keyword>
<keyword evidence="4" id="KW-0808">Transferase</keyword>
<feature type="transmembrane region" description="Helical" evidence="9">
    <location>
        <begin position="147"/>
        <end position="164"/>
    </location>
</feature>
<evidence type="ECO:0000313" key="13">
    <source>
        <dbReference type="Proteomes" id="UP000831786"/>
    </source>
</evidence>
<protein>
    <recommendedName>
        <fullName evidence="2">histidine kinase</fullName>
        <ecNumber evidence="2">2.7.13.3</ecNumber>
    </recommendedName>
</protein>
<feature type="transmembrane region" description="Helical" evidence="9">
    <location>
        <begin position="53"/>
        <end position="70"/>
    </location>
</feature>
<keyword evidence="13" id="KW-1185">Reference proteome</keyword>